<dbReference type="GO" id="GO:0006367">
    <property type="term" value="P:transcription initiation at RNA polymerase II promoter"/>
    <property type="evidence" value="ECO:0007669"/>
    <property type="project" value="TreeGrafter"/>
</dbReference>
<dbReference type="Pfam" id="PF08271">
    <property type="entry name" value="Zn_Ribbon_TF"/>
    <property type="match status" value="1"/>
</dbReference>
<sequence>MGAITPQFGPKPIGPKYGQPIVPNLNVKHVCPNCRNNPPNIIEEYSKGDLVCGDCGTILGDRVVDTRSEWRTFASDEGGADPSRVGQAGNGLIKNDLDTQVSGLDGRSGQSGALARAQMRANAATGGLGRSNHNAITNMFGKIHQKCDAMQLQPNITQRAQHVYKIADEQRVIRGKNEKAIVAACIIFACRDAGSSRTFAEVCRACQVSKKEINTVFAAVRNAVQNDRRKKGQDTSTFGVAQTVQSVEALLSRFSNYLALGIPVYNVAKHVAAEAQKRAQIDGRNPVSIASGVLYMTCVLMDNKKGSLAEIIKVANISGSTVKLITKLITDHLDAVIRPEWKEQFPAGYAQLAAIRDKSMAKGESPKESRGATPMVKDDTMRVGTPKPVSVSLTA</sequence>
<dbReference type="GO" id="GO:0005634">
    <property type="term" value="C:nucleus"/>
    <property type="evidence" value="ECO:0007669"/>
    <property type="project" value="TreeGrafter"/>
</dbReference>
<dbReference type="GO" id="GO:0097550">
    <property type="term" value="C:transcription preinitiation complex"/>
    <property type="evidence" value="ECO:0007669"/>
    <property type="project" value="TreeGrafter"/>
</dbReference>
<keyword evidence="2" id="KW-0805">Transcription regulation</keyword>
<keyword evidence="3" id="KW-0804">Transcription</keyword>
<keyword evidence="5" id="KW-0479">Metal-binding</keyword>
<reference evidence="8 9" key="1">
    <citation type="submission" date="2016-06" db="EMBL/GenBank/DDBJ databases">
        <title>Evolution of pathogenesis and genome organization in the Tremellales.</title>
        <authorList>
            <person name="Cuomo C."/>
            <person name="Litvintseva A."/>
            <person name="Heitman J."/>
            <person name="Chen Y."/>
            <person name="Sun S."/>
            <person name="Springer D."/>
            <person name="Dromer F."/>
            <person name="Young S."/>
            <person name="Zeng Q."/>
            <person name="Chapman S."/>
            <person name="Gujja S."/>
            <person name="Saif S."/>
            <person name="Birren B."/>
        </authorList>
    </citation>
    <scope>NUCLEOTIDE SEQUENCE [LARGE SCALE GENOMIC DNA]</scope>
    <source>
        <strain evidence="8 9">ATCC 28783</strain>
    </source>
</reference>
<evidence type="ECO:0000256" key="6">
    <source>
        <dbReference type="SAM" id="MobiDB-lite"/>
    </source>
</evidence>
<dbReference type="PROSITE" id="PS51134">
    <property type="entry name" value="ZF_TFIIB"/>
    <property type="match status" value="1"/>
</dbReference>
<comment type="caution">
    <text evidence="8">The sequence shown here is derived from an EMBL/GenBank/DDBJ whole genome shotgun (WGS) entry which is preliminary data.</text>
</comment>
<protein>
    <recommendedName>
        <fullName evidence="4">General transcription factor TFIIB</fullName>
    </recommendedName>
</protein>
<dbReference type="InParanoid" id="A0A4Q1BLE3"/>
<keyword evidence="1" id="KW-0677">Repeat</keyword>
<dbReference type="InterPro" id="IPR013150">
    <property type="entry name" value="TFIIB_cyclin"/>
</dbReference>
<dbReference type="Gene3D" id="2.20.25.10">
    <property type="match status" value="1"/>
</dbReference>
<accession>A0A4Q1BLE3</accession>
<dbReference type="PANTHER" id="PTHR11618:SF13">
    <property type="entry name" value="TRANSCRIPTION INITIATION FACTOR IIB"/>
    <property type="match status" value="1"/>
</dbReference>
<feature type="domain" description="TFIIB-type" evidence="7">
    <location>
        <begin position="27"/>
        <end position="60"/>
    </location>
</feature>
<dbReference type="InterPro" id="IPR036915">
    <property type="entry name" value="Cyclin-like_sf"/>
</dbReference>
<evidence type="ECO:0000256" key="2">
    <source>
        <dbReference type="ARBA" id="ARBA00023015"/>
    </source>
</evidence>
<name>A0A4Q1BLE3_TREME</name>
<dbReference type="GO" id="GO:0008270">
    <property type="term" value="F:zinc ion binding"/>
    <property type="evidence" value="ECO:0007669"/>
    <property type="project" value="UniProtKB-KW"/>
</dbReference>
<feature type="region of interest" description="Disordered" evidence="6">
    <location>
        <begin position="359"/>
        <end position="395"/>
    </location>
</feature>
<dbReference type="AlphaFoldDB" id="A0A4Q1BLE3"/>
<feature type="compositionally biased region" description="Basic and acidic residues" evidence="6">
    <location>
        <begin position="359"/>
        <end position="381"/>
    </location>
</feature>
<dbReference type="PRINTS" id="PR00685">
    <property type="entry name" value="TIFACTORIIB"/>
</dbReference>
<gene>
    <name evidence="8" type="ORF">M231_04217</name>
</gene>
<keyword evidence="5" id="KW-0862">Zinc</keyword>
<evidence type="ECO:0000256" key="5">
    <source>
        <dbReference type="PROSITE-ProRule" id="PRU00469"/>
    </source>
</evidence>
<dbReference type="VEuPathDB" id="FungiDB:TREMEDRAFT_74919"/>
<evidence type="ECO:0000313" key="9">
    <source>
        <dbReference type="Proteomes" id="UP000289152"/>
    </source>
</evidence>
<evidence type="ECO:0000256" key="1">
    <source>
        <dbReference type="ARBA" id="ARBA00022737"/>
    </source>
</evidence>
<keyword evidence="9" id="KW-1185">Reference proteome</keyword>
<proteinExistence type="predicted"/>
<keyword evidence="5" id="KW-0863">Zinc-finger</keyword>
<dbReference type="SUPFAM" id="SSF47954">
    <property type="entry name" value="Cyclin-like"/>
    <property type="match status" value="2"/>
</dbReference>
<dbReference type="GO" id="GO:0016251">
    <property type="term" value="F:RNA polymerase II general transcription initiation factor activity"/>
    <property type="evidence" value="ECO:0007669"/>
    <property type="project" value="TreeGrafter"/>
</dbReference>
<dbReference type="Proteomes" id="UP000289152">
    <property type="component" value="Unassembled WGS sequence"/>
</dbReference>
<dbReference type="InterPro" id="IPR013137">
    <property type="entry name" value="Znf_TFIIB"/>
</dbReference>
<dbReference type="Pfam" id="PF00382">
    <property type="entry name" value="TFIIB"/>
    <property type="match status" value="2"/>
</dbReference>
<dbReference type="InterPro" id="IPR000812">
    <property type="entry name" value="TFIIB"/>
</dbReference>
<dbReference type="PANTHER" id="PTHR11618">
    <property type="entry name" value="TRANSCRIPTION INITIATION FACTOR IIB-RELATED"/>
    <property type="match status" value="1"/>
</dbReference>
<dbReference type="Gene3D" id="1.10.472.10">
    <property type="entry name" value="Cyclin-like"/>
    <property type="match status" value="2"/>
</dbReference>
<evidence type="ECO:0000256" key="3">
    <source>
        <dbReference type="ARBA" id="ARBA00023163"/>
    </source>
</evidence>
<evidence type="ECO:0000313" key="8">
    <source>
        <dbReference type="EMBL" id="RXK38452.1"/>
    </source>
</evidence>
<dbReference type="FunCoup" id="A0A4Q1BLE3">
    <property type="interactions" value="527"/>
</dbReference>
<dbReference type="GO" id="GO:0070897">
    <property type="term" value="P:transcription preinitiation complex assembly"/>
    <property type="evidence" value="ECO:0007669"/>
    <property type="project" value="InterPro"/>
</dbReference>
<dbReference type="EMBL" id="SDIL01000047">
    <property type="protein sequence ID" value="RXK38452.1"/>
    <property type="molecule type" value="Genomic_DNA"/>
</dbReference>
<organism evidence="8 9">
    <name type="scientific">Tremella mesenterica</name>
    <name type="common">Jelly fungus</name>
    <dbReference type="NCBI Taxonomy" id="5217"/>
    <lineage>
        <taxon>Eukaryota</taxon>
        <taxon>Fungi</taxon>
        <taxon>Dikarya</taxon>
        <taxon>Basidiomycota</taxon>
        <taxon>Agaricomycotina</taxon>
        <taxon>Tremellomycetes</taxon>
        <taxon>Tremellales</taxon>
        <taxon>Tremellaceae</taxon>
        <taxon>Tremella</taxon>
    </lineage>
</organism>
<dbReference type="SUPFAM" id="SSF57783">
    <property type="entry name" value="Zinc beta-ribbon"/>
    <property type="match status" value="1"/>
</dbReference>
<dbReference type="STRING" id="5217.A0A4Q1BLE3"/>
<evidence type="ECO:0000256" key="4">
    <source>
        <dbReference type="ARBA" id="ARBA00031706"/>
    </source>
</evidence>
<evidence type="ECO:0000259" key="7">
    <source>
        <dbReference type="PROSITE" id="PS51134"/>
    </source>
</evidence>
<dbReference type="GO" id="GO:0017025">
    <property type="term" value="F:TBP-class protein binding"/>
    <property type="evidence" value="ECO:0007669"/>
    <property type="project" value="InterPro"/>
</dbReference>
<dbReference type="OrthoDB" id="25790at2759"/>